<name>A0A3P7CD48_SCHSO</name>
<evidence type="ECO:0000313" key="2">
    <source>
        <dbReference type="EMBL" id="VDL95380.1"/>
    </source>
</evidence>
<gene>
    <name evidence="2" type="ORF">SSLN_LOCUS8995</name>
</gene>
<dbReference type="PANTHER" id="PTHR37932">
    <property type="entry name" value="SMALL LYSINE-RICH PROTEIN 1"/>
    <property type="match status" value="1"/>
</dbReference>
<dbReference type="Proteomes" id="UP000275846">
    <property type="component" value="Unassembled WGS sequence"/>
</dbReference>
<dbReference type="OrthoDB" id="5989977at2759"/>
<evidence type="ECO:0000256" key="1">
    <source>
        <dbReference type="SAM" id="MobiDB-lite"/>
    </source>
</evidence>
<protein>
    <submittedName>
        <fullName evidence="2">Uncharacterized protein</fullName>
    </submittedName>
</protein>
<accession>A0A3P7CD48</accession>
<reference evidence="2 3" key="1">
    <citation type="submission" date="2018-11" db="EMBL/GenBank/DDBJ databases">
        <authorList>
            <consortium name="Pathogen Informatics"/>
        </authorList>
    </citation>
    <scope>NUCLEOTIDE SEQUENCE [LARGE SCALE GENOMIC DNA]</scope>
    <source>
        <strain evidence="2 3">NST_G2</strain>
    </source>
</reference>
<sequence length="146" mass="16197">MPCLPQDINDHLMSLRLPLRGDQFANTLSAYATPMTSFDSAKDKFYEDLHALLPPKKGGKKVEKEGGSKEEKSQEGASADKDSDKKKAKDPKSKEKPQATPVSIPHNVDILDPPAIDNLYYIAHDVASAMAYRNYGWPLGKKKKKL</sequence>
<dbReference type="PANTHER" id="PTHR37932:SF1">
    <property type="entry name" value="SMALL LYSINE-RICH PROTEIN 1"/>
    <property type="match status" value="1"/>
</dbReference>
<feature type="region of interest" description="Disordered" evidence="1">
    <location>
        <begin position="54"/>
        <end position="108"/>
    </location>
</feature>
<dbReference type="InterPro" id="IPR037760">
    <property type="entry name" value="SMKR1"/>
</dbReference>
<organism evidence="2 3">
    <name type="scientific">Schistocephalus solidus</name>
    <name type="common">Tapeworm</name>
    <dbReference type="NCBI Taxonomy" id="70667"/>
    <lineage>
        <taxon>Eukaryota</taxon>
        <taxon>Metazoa</taxon>
        <taxon>Spiralia</taxon>
        <taxon>Lophotrochozoa</taxon>
        <taxon>Platyhelminthes</taxon>
        <taxon>Cestoda</taxon>
        <taxon>Eucestoda</taxon>
        <taxon>Diphyllobothriidea</taxon>
        <taxon>Diphyllobothriidae</taxon>
        <taxon>Schistocephalus</taxon>
    </lineage>
</organism>
<proteinExistence type="predicted"/>
<feature type="compositionally biased region" description="Basic and acidic residues" evidence="1">
    <location>
        <begin position="60"/>
        <end position="97"/>
    </location>
</feature>
<dbReference type="AlphaFoldDB" id="A0A3P7CD48"/>
<dbReference type="EMBL" id="UYSU01034974">
    <property type="protein sequence ID" value="VDL95380.1"/>
    <property type="molecule type" value="Genomic_DNA"/>
</dbReference>
<evidence type="ECO:0000313" key="3">
    <source>
        <dbReference type="Proteomes" id="UP000275846"/>
    </source>
</evidence>
<keyword evidence="3" id="KW-1185">Reference proteome</keyword>